<dbReference type="PANTHER" id="PTHR48103:SF2">
    <property type="entry name" value="MIDASIN"/>
    <property type="match status" value="1"/>
</dbReference>
<evidence type="ECO:0000313" key="5">
    <source>
        <dbReference type="Proteomes" id="UP000248817"/>
    </source>
</evidence>
<dbReference type="Pfam" id="PF07728">
    <property type="entry name" value="AAA_5"/>
    <property type="match status" value="1"/>
</dbReference>
<dbReference type="GO" id="GO:0000055">
    <property type="term" value="P:ribosomal large subunit export from nucleus"/>
    <property type="evidence" value="ECO:0007669"/>
    <property type="project" value="TreeGrafter"/>
</dbReference>
<dbReference type="PANTHER" id="PTHR48103">
    <property type="entry name" value="MIDASIN-RELATED"/>
    <property type="match status" value="1"/>
</dbReference>
<dbReference type="GO" id="GO:0005634">
    <property type="term" value="C:nucleus"/>
    <property type="evidence" value="ECO:0007669"/>
    <property type="project" value="TreeGrafter"/>
</dbReference>
<dbReference type="SUPFAM" id="SSF52540">
    <property type="entry name" value="P-loop containing nucleoside triphosphate hydrolases"/>
    <property type="match status" value="1"/>
</dbReference>
<dbReference type="GO" id="GO:0030687">
    <property type="term" value="C:preribosome, large subunit precursor"/>
    <property type="evidence" value="ECO:0007669"/>
    <property type="project" value="TreeGrafter"/>
</dbReference>
<organism evidence="4 5">
    <name type="scientific">Aspergillus indologenus CBS 114.80</name>
    <dbReference type="NCBI Taxonomy" id="1450541"/>
    <lineage>
        <taxon>Eukaryota</taxon>
        <taxon>Fungi</taxon>
        <taxon>Dikarya</taxon>
        <taxon>Ascomycota</taxon>
        <taxon>Pezizomycotina</taxon>
        <taxon>Eurotiomycetes</taxon>
        <taxon>Eurotiomycetidae</taxon>
        <taxon>Eurotiales</taxon>
        <taxon>Aspergillaceae</taxon>
        <taxon>Aspergillus</taxon>
        <taxon>Aspergillus subgen. Circumdati</taxon>
    </lineage>
</organism>
<dbReference type="AlphaFoldDB" id="A0A2V5IY01"/>
<evidence type="ECO:0000313" key="4">
    <source>
        <dbReference type="EMBL" id="PYI25266.1"/>
    </source>
</evidence>
<dbReference type="EMBL" id="KZ825662">
    <property type="protein sequence ID" value="PYI25266.1"/>
    <property type="molecule type" value="Genomic_DNA"/>
</dbReference>
<dbReference type="InterPro" id="IPR027417">
    <property type="entry name" value="P-loop_NTPase"/>
</dbReference>
<dbReference type="InterPro" id="IPR011704">
    <property type="entry name" value="ATPase_dyneun-rel_AAA"/>
</dbReference>
<gene>
    <name evidence="4" type="ORF">BP00DRAFT_431431</name>
</gene>
<name>A0A2V5IY01_9EURO</name>
<keyword evidence="2" id="KW-0067">ATP-binding</keyword>
<sequence>MAVPMHDEFVSLFELTFSAKKNQKFLHSVAKSVTAGNWARLVHLWHEAVRLADGVFKSDQGSQGAEEQPAKKRKLDSPKYQLLRQRWDRFAAQLNDFESQVSQGDAKFAFAFVQGKIVRALRNGEWVLLDEVNLASPDTLENIASLLHHGSEGSPSVLLSEAGDVERVFGHPDFRIFGAMNPAT</sequence>
<proteinExistence type="predicted"/>
<evidence type="ECO:0000259" key="3">
    <source>
        <dbReference type="Pfam" id="PF07728"/>
    </source>
</evidence>
<protein>
    <recommendedName>
        <fullName evidence="3">ATPase dynein-related AAA domain-containing protein</fullName>
    </recommendedName>
</protein>
<dbReference type="Proteomes" id="UP000248817">
    <property type="component" value="Unassembled WGS sequence"/>
</dbReference>
<dbReference type="GO" id="GO:0005524">
    <property type="term" value="F:ATP binding"/>
    <property type="evidence" value="ECO:0007669"/>
    <property type="project" value="UniProtKB-KW"/>
</dbReference>
<dbReference type="GO" id="GO:0016887">
    <property type="term" value="F:ATP hydrolysis activity"/>
    <property type="evidence" value="ECO:0007669"/>
    <property type="project" value="InterPro"/>
</dbReference>
<keyword evidence="1" id="KW-0547">Nucleotide-binding</keyword>
<dbReference type="GO" id="GO:0000027">
    <property type="term" value="P:ribosomal large subunit assembly"/>
    <property type="evidence" value="ECO:0007669"/>
    <property type="project" value="TreeGrafter"/>
</dbReference>
<evidence type="ECO:0000256" key="1">
    <source>
        <dbReference type="ARBA" id="ARBA00022741"/>
    </source>
</evidence>
<feature type="domain" description="ATPase dynein-related AAA" evidence="3">
    <location>
        <begin position="110"/>
        <end position="183"/>
    </location>
</feature>
<evidence type="ECO:0000256" key="2">
    <source>
        <dbReference type="ARBA" id="ARBA00022840"/>
    </source>
</evidence>
<accession>A0A2V5IY01</accession>
<keyword evidence="5" id="KW-1185">Reference proteome</keyword>
<reference evidence="4 5" key="1">
    <citation type="submission" date="2018-02" db="EMBL/GenBank/DDBJ databases">
        <title>The genomes of Aspergillus section Nigri reveals drivers in fungal speciation.</title>
        <authorList>
            <consortium name="DOE Joint Genome Institute"/>
            <person name="Vesth T.C."/>
            <person name="Nybo J."/>
            <person name="Theobald S."/>
            <person name="Brandl J."/>
            <person name="Frisvad J.C."/>
            <person name="Nielsen K.F."/>
            <person name="Lyhne E.K."/>
            <person name="Kogle M.E."/>
            <person name="Kuo A."/>
            <person name="Riley R."/>
            <person name="Clum A."/>
            <person name="Nolan M."/>
            <person name="Lipzen A."/>
            <person name="Salamov A."/>
            <person name="Henrissat B."/>
            <person name="Wiebenga A."/>
            <person name="De vries R.P."/>
            <person name="Grigoriev I.V."/>
            <person name="Mortensen U.H."/>
            <person name="Andersen M.R."/>
            <person name="Baker S.E."/>
        </authorList>
    </citation>
    <scope>NUCLEOTIDE SEQUENCE [LARGE SCALE GENOMIC DNA]</scope>
    <source>
        <strain evidence="4 5">CBS 114.80</strain>
    </source>
</reference>
<dbReference type="Gene3D" id="3.40.50.300">
    <property type="entry name" value="P-loop containing nucleotide triphosphate hydrolases"/>
    <property type="match status" value="1"/>
</dbReference>
<feature type="non-terminal residue" evidence="4">
    <location>
        <position position="184"/>
    </location>
</feature>